<dbReference type="SUPFAM" id="SSF51338">
    <property type="entry name" value="Composite domain of metallo-dependent hydrolases"/>
    <property type="match status" value="1"/>
</dbReference>
<feature type="domain" description="Amidohydrolase 3" evidence="1">
    <location>
        <begin position="58"/>
        <end position="537"/>
    </location>
</feature>
<evidence type="ECO:0000313" key="2">
    <source>
        <dbReference type="EMBL" id="EHM13384.1"/>
    </source>
</evidence>
<dbReference type="HOGENOM" id="CLU_009942_1_0_0"/>
<dbReference type="OrthoDB" id="9767366at2"/>
<reference evidence="2 3" key="1">
    <citation type="submission" date="2011-11" db="EMBL/GenBank/DDBJ databases">
        <title>The Noncontiguous Finished genome of Jonquetella anthropi DSM 22815.</title>
        <authorList>
            <consortium name="US DOE Joint Genome Institute (JGI-PGF)"/>
            <person name="Lucas S."/>
            <person name="Copeland A."/>
            <person name="Lapidus A."/>
            <person name="Glavina del Rio T."/>
            <person name="Dalin E."/>
            <person name="Tice H."/>
            <person name="Bruce D."/>
            <person name="Goodwin L."/>
            <person name="Pitluck S."/>
            <person name="Peters L."/>
            <person name="Mikhailova N."/>
            <person name="Held B."/>
            <person name="Kyrpides N."/>
            <person name="Mavromatis K."/>
            <person name="Ivanova N."/>
            <person name="Markowitz V."/>
            <person name="Cheng J.-F."/>
            <person name="Hugenholtz P."/>
            <person name="Woyke T."/>
            <person name="Wu D."/>
            <person name="Gronow S."/>
            <person name="Wellnitz S."/>
            <person name="Brambilla E."/>
            <person name="Klenk H.-P."/>
            <person name="Eisen J.A."/>
        </authorList>
    </citation>
    <scope>NUCLEOTIDE SEQUENCE [LARGE SCALE GENOMIC DNA]</scope>
    <source>
        <strain evidence="2 3">DSM 22815</strain>
    </source>
</reference>
<dbReference type="RefSeq" id="WP_008523034.1">
    <property type="nucleotide sequence ID" value="NZ_CM001376.1"/>
</dbReference>
<evidence type="ECO:0000259" key="1">
    <source>
        <dbReference type="Pfam" id="PF07969"/>
    </source>
</evidence>
<dbReference type="CDD" id="cd01300">
    <property type="entry name" value="YtcJ_like"/>
    <property type="match status" value="1"/>
</dbReference>
<gene>
    <name evidence="2" type="ORF">JonanDRAFT_1012</name>
</gene>
<evidence type="ECO:0000313" key="3">
    <source>
        <dbReference type="Proteomes" id="UP000003806"/>
    </source>
</evidence>
<protein>
    <submittedName>
        <fullName evidence="2">Putative TIM-barrel fold metal-dependent hydrolase</fullName>
    </submittedName>
</protein>
<dbReference type="InterPro" id="IPR013108">
    <property type="entry name" value="Amidohydro_3"/>
</dbReference>
<keyword evidence="3" id="KW-1185">Reference proteome</keyword>
<sequence>MEADLIITGDHVFTGLEDYPVRKAVCIRGNKIISVCSPEEAREYMGAATVVKEYPEQLIMPGFFDGHVHAFLGGIFARAVDLSKCRSEAEAVDTVKLFADAHPELHWIVGTDWSNLTWGTQNNPSKHSLDAKLPDKPVYLINLEGHSAWINSAAIKESGIANHKELKPELLERDKNGELTGYISEESMLVVAALAFDMPMCVQGEILQEFLDKAKKLGVTAISNIQCYQGSDIDIGNLEILREFEREGKLTTRFFVAVGLTGDLKRPRKLREMYHSDVFSFSGLKHIVDGTATGWTALMVDPYSDKPDSIGSSRITKEELEKRVVAADKEGFRVRMHACGDGSVRRALDCYEKAQIENGKRDSRHTIEHIEIIKKEDIPRFVQLGVVASMQPNHISLCDSFDDNPYFDRLGKDRAAGTWPIRSIMETGAHVQFGTDFPIYELNPMLAVFRATTRLYNDGKPSGGWNPSEKIGLSETLKAYTYGSAYGAFMEDKLGTLECGKYADIVVLDKNLFSLDDPWQILETKPCLTVSNGRIVFES</sequence>
<dbReference type="Gene3D" id="2.30.40.10">
    <property type="entry name" value="Urease, subunit C, domain 1"/>
    <property type="match status" value="1"/>
</dbReference>
<dbReference type="InterPro" id="IPR011059">
    <property type="entry name" value="Metal-dep_hydrolase_composite"/>
</dbReference>
<organism evidence="2 3">
    <name type="scientific">Jonquetella anthropi DSM 22815</name>
    <dbReference type="NCBI Taxonomy" id="885272"/>
    <lineage>
        <taxon>Bacteria</taxon>
        <taxon>Thermotogati</taxon>
        <taxon>Synergistota</taxon>
        <taxon>Synergistia</taxon>
        <taxon>Synergistales</taxon>
        <taxon>Dethiosulfovibrionaceae</taxon>
        <taxon>Jonquetella</taxon>
    </lineage>
</organism>
<keyword evidence="2" id="KW-0378">Hydrolase</keyword>
<dbReference type="EMBL" id="CM001376">
    <property type="protein sequence ID" value="EHM13384.1"/>
    <property type="molecule type" value="Genomic_DNA"/>
</dbReference>
<dbReference type="PANTHER" id="PTHR22642:SF2">
    <property type="entry name" value="PROTEIN LONG AFTER FAR-RED 3"/>
    <property type="match status" value="1"/>
</dbReference>
<dbReference type="InterPro" id="IPR032466">
    <property type="entry name" value="Metal_Hydrolase"/>
</dbReference>
<dbReference type="InterPro" id="IPR033932">
    <property type="entry name" value="YtcJ-like"/>
</dbReference>
<proteinExistence type="predicted"/>
<dbReference type="PANTHER" id="PTHR22642">
    <property type="entry name" value="IMIDAZOLONEPROPIONASE"/>
    <property type="match status" value="1"/>
</dbReference>
<dbReference type="eggNOG" id="COG1574">
    <property type="taxonomic scope" value="Bacteria"/>
</dbReference>
<dbReference type="Gene3D" id="3.10.310.70">
    <property type="match status" value="1"/>
</dbReference>
<accession>H0UL25</accession>
<dbReference type="AlphaFoldDB" id="H0UL25"/>
<dbReference type="SUPFAM" id="SSF51556">
    <property type="entry name" value="Metallo-dependent hydrolases"/>
    <property type="match status" value="1"/>
</dbReference>
<dbReference type="Pfam" id="PF07969">
    <property type="entry name" value="Amidohydro_3"/>
    <property type="match status" value="1"/>
</dbReference>
<dbReference type="STRING" id="885272.JonanDRAFT_1012"/>
<dbReference type="GO" id="GO:0016810">
    <property type="term" value="F:hydrolase activity, acting on carbon-nitrogen (but not peptide) bonds"/>
    <property type="evidence" value="ECO:0007669"/>
    <property type="project" value="InterPro"/>
</dbReference>
<name>H0UL25_9BACT</name>
<dbReference type="Gene3D" id="3.20.20.140">
    <property type="entry name" value="Metal-dependent hydrolases"/>
    <property type="match status" value="1"/>
</dbReference>
<dbReference type="Proteomes" id="UP000003806">
    <property type="component" value="Chromosome"/>
</dbReference>